<name>A0A072UI70_MEDTR</name>
<dbReference type="Proteomes" id="UP000002051">
    <property type="component" value="Chromosome 4"/>
</dbReference>
<organism evidence="1 4">
    <name type="scientific">Medicago truncatula</name>
    <name type="common">Barrel medic</name>
    <name type="synonym">Medicago tribuloides</name>
    <dbReference type="NCBI Taxonomy" id="3880"/>
    <lineage>
        <taxon>Eukaryota</taxon>
        <taxon>Viridiplantae</taxon>
        <taxon>Streptophyta</taxon>
        <taxon>Embryophyta</taxon>
        <taxon>Tracheophyta</taxon>
        <taxon>Spermatophyta</taxon>
        <taxon>Magnoliopsida</taxon>
        <taxon>eudicotyledons</taxon>
        <taxon>Gunneridae</taxon>
        <taxon>Pentapetalae</taxon>
        <taxon>rosids</taxon>
        <taxon>fabids</taxon>
        <taxon>Fabales</taxon>
        <taxon>Fabaceae</taxon>
        <taxon>Papilionoideae</taxon>
        <taxon>50 kb inversion clade</taxon>
        <taxon>NPAAA clade</taxon>
        <taxon>Hologalegina</taxon>
        <taxon>IRL clade</taxon>
        <taxon>Trifolieae</taxon>
        <taxon>Medicago</taxon>
    </lineage>
</organism>
<dbReference type="EMBL" id="CM001222">
    <property type="protein sequence ID" value="KEH25505.1"/>
    <property type="molecule type" value="Genomic_DNA"/>
</dbReference>
<dbReference type="EnsemblPlants" id="KEH25505">
    <property type="protein sequence ID" value="KEH25505"/>
    <property type="gene ID" value="MTR_6g025055"/>
</dbReference>
<keyword evidence="4" id="KW-1185">Reference proteome</keyword>
<accession>A0A072UI70</accession>
<evidence type="ECO:0000313" key="2">
    <source>
        <dbReference type="EMBL" id="KEH28653.1"/>
    </source>
</evidence>
<dbReference type="PaxDb" id="3880-AES75081"/>
<evidence type="ECO:0000313" key="3">
    <source>
        <dbReference type="EnsemblPlants" id="KEH25505"/>
    </source>
</evidence>
<dbReference type="EMBL" id="CM001220">
    <property type="protein sequence ID" value="KEH28653.1"/>
    <property type="molecule type" value="Genomic_DNA"/>
</dbReference>
<reference evidence="1 4" key="2">
    <citation type="journal article" date="2014" name="BMC Genomics">
        <title>An improved genome release (version Mt4.0) for the model legume Medicago truncatula.</title>
        <authorList>
            <person name="Tang H."/>
            <person name="Krishnakumar V."/>
            <person name="Bidwell S."/>
            <person name="Rosen B."/>
            <person name="Chan A."/>
            <person name="Zhou S."/>
            <person name="Gentzbittel L."/>
            <person name="Childs K.L."/>
            <person name="Yandell M."/>
            <person name="Gundlach H."/>
            <person name="Mayer K.F."/>
            <person name="Schwartz D.C."/>
            <person name="Town C.D."/>
        </authorList>
    </citation>
    <scope>GENOME REANNOTATION</scope>
    <source>
        <strain evidence="1">A17</strain>
        <strain evidence="3 4">cv. Jemalong A17</strain>
    </source>
</reference>
<evidence type="ECO:0000313" key="1">
    <source>
        <dbReference type="EMBL" id="KEH25505.1"/>
    </source>
</evidence>
<sequence>MKWGRHLLNGGENRRYFGFESQPLIRGQMRYQIGNGHIGVTMKAKLYHLLELRNEKRSPWERRELYQIMTDGRWKI</sequence>
<evidence type="ECO:0000313" key="4">
    <source>
        <dbReference type="Proteomes" id="UP000002051"/>
    </source>
</evidence>
<dbReference type="eggNOG" id="KOG2633">
    <property type="taxonomic scope" value="Eukaryota"/>
</dbReference>
<reference evidence="1 4" key="1">
    <citation type="journal article" date="2011" name="Nature">
        <title>The Medicago genome provides insight into the evolution of rhizobial symbioses.</title>
        <authorList>
            <person name="Young N.D."/>
            <person name="Debelle F."/>
            <person name="Oldroyd G.E."/>
            <person name="Geurts R."/>
            <person name="Cannon S.B."/>
            <person name="Udvardi M.K."/>
            <person name="Benedito V.A."/>
            <person name="Mayer K.F."/>
            <person name="Gouzy J."/>
            <person name="Schoof H."/>
            <person name="Van de Peer Y."/>
            <person name="Proost S."/>
            <person name="Cook D.R."/>
            <person name="Meyers B.C."/>
            <person name="Spannagl M."/>
            <person name="Cheung F."/>
            <person name="De Mita S."/>
            <person name="Krishnakumar V."/>
            <person name="Gundlach H."/>
            <person name="Zhou S."/>
            <person name="Mudge J."/>
            <person name="Bharti A.K."/>
            <person name="Murray J.D."/>
            <person name="Naoumkina M.A."/>
            <person name="Rosen B."/>
            <person name="Silverstein K.A."/>
            <person name="Tang H."/>
            <person name="Rombauts S."/>
            <person name="Zhao P.X."/>
            <person name="Zhou P."/>
            <person name="Barbe V."/>
            <person name="Bardou P."/>
            <person name="Bechner M."/>
            <person name="Bellec A."/>
            <person name="Berger A."/>
            <person name="Berges H."/>
            <person name="Bidwell S."/>
            <person name="Bisseling T."/>
            <person name="Choisne N."/>
            <person name="Couloux A."/>
            <person name="Denny R."/>
            <person name="Deshpande S."/>
            <person name="Dai X."/>
            <person name="Doyle J.J."/>
            <person name="Dudez A.M."/>
            <person name="Farmer A.D."/>
            <person name="Fouteau S."/>
            <person name="Franken C."/>
            <person name="Gibelin C."/>
            <person name="Gish J."/>
            <person name="Goldstein S."/>
            <person name="Gonzalez A.J."/>
            <person name="Green P.J."/>
            <person name="Hallab A."/>
            <person name="Hartog M."/>
            <person name="Hua A."/>
            <person name="Humphray S.J."/>
            <person name="Jeong D.H."/>
            <person name="Jing Y."/>
            <person name="Jocker A."/>
            <person name="Kenton S.M."/>
            <person name="Kim D.J."/>
            <person name="Klee K."/>
            <person name="Lai H."/>
            <person name="Lang C."/>
            <person name="Lin S."/>
            <person name="Macmil S.L."/>
            <person name="Magdelenat G."/>
            <person name="Matthews L."/>
            <person name="McCorrison J."/>
            <person name="Monaghan E.L."/>
            <person name="Mun J.H."/>
            <person name="Najar F.Z."/>
            <person name="Nicholson C."/>
            <person name="Noirot C."/>
            <person name="O'Bleness M."/>
            <person name="Paule C.R."/>
            <person name="Poulain J."/>
            <person name="Prion F."/>
            <person name="Qin B."/>
            <person name="Qu C."/>
            <person name="Retzel E.F."/>
            <person name="Riddle C."/>
            <person name="Sallet E."/>
            <person name="Samain S."/>
            <person name="Samson N."/>
            <person name="Sanders I."/>
            <person name="Saurat O."/>
            <person name="Scarpelli C."/>
            <person name="Schiex T."/>
            <person name="Segurens B."/>
            <person name="Severin A.J."/>
            <person name="Sherrier D.J."/>
            <person name="Shi R."/>
            <person name="Sims S."/>
            <person name="Singer S.R."/>
            <person name="Sinharoy S."/>
            <person name="Sterck L."/>
            <person name="Viollet A."/>
            <person name="Wang B.B."/>
            <person name="Wang K."/>
            <person name="Wang M."/>
            <person name="Wang X."/>
            <person name="Warfsmann J."/>
            <person name="Weissenbach J."/>
            <person name="White D.D."/>
            <person name="White J.D."/>
            <person name="Wiley G.B."/>
            <person name="Wincker P."/>
            <person name="Xing Y."/>
            <person name="Yang L."/>
            <person name="Yao Z."/>
            <person name="Ying F."/>
            <person name="Zhai J."/>
            <person name="Zhou L."/>
            <person name="Zuber A."/>
            <person name="Denarie J."/>
            <person name="Dixon R.A."/>
            <person name="May G.D."/>
            <person name="Schwartz D.C."/>
            <person name="Rogers J."/>
            <person name="Quetier F."/>
            <person name="Town C.D."/>
            <person name="Roe B.A."/>
        </authorList>
    </citation>
    <scope>NUCLEOTIDE SEQUENCE [LARGE SCALE GENOMIC DNA]</scope>
    <source>
        <strain evidence="1">A17</strain>
        <strain evidence="3 4">cv. Jemalong A17</strain>
    </source>
</reference>
<gene>
    <name evidence="2" type="ordered locus">MTR_4g008810</name>
    <name evidence="1" type="ordered locus">MTR_6g025055</name>
</gene>
<dbReference type="HOGENOM" id="CLU_2658203_0_0_1"/>
<dbReference type="EnsemblPlants" id="KEH28653">
    <property type="protein sequence ID" value="KEH28653"/>
    <property type="gene ID" value="MTR_4g008810"/>
</dbReference>
<dbReference type="AlphaFoldDB" id="A0A072UI70"/>
<dbReference type="Proteomes" id="UP000002051">
    <property type="component" value="Chromosome 6"/>
</dbReference>
<reference evidence="3" key="3">
    <citation type="submission" date="2015-04" db="UniProtKB">
        <authorList>
            <consortium name="EnsemblPlants"/>
        </authorList>
    </citation>
    <scope>IDENTIFICATION</scope>
    <source>
        <strain evidence="3">cv. Jemalong A17</strain>
    </source>
</reference>
<proteinExistence type="predicted"/>
<protein>
    <submittedName>
        <fullName evidence="1 3">Uncharacterized protein</fullName>
    </submittedName>
</protein>